<reference evidence="1 2" key="1">
    <citation type="journal article" date="2011" name="BMC Genomics">
        <title>Genomic insights into an obligate epibiotic bacterial predator: Micavibrio aeruginosavorus ARL-13.</title>
        <authorList>
            <person name="Wang Z."/>
            <person name="Kadouri D."/>
            <person name="Wu M."/>
        </authorList>
    </citation>
    <scope>NUCLEOTIDE SEQUENCE [LARGE SCALE GENOMIC DNA]</scope>
    <source>
        <strain evidence="1 2">ARL-13</strain>
    </source>
</reference>
<dbReference type="GO" id="GO:0016740">
    <property type="term" value="F:transferase activity"/>
    <property type="evidence" value="ECO:0007669"/>
    <property type="project" value="UniProtKB-KW"/>
</dbReference>
<keyword evidence="2" id="KW-1185">Reference proteome</keyword>
<dbReference type="GO" id="GO:0016787">
    <property type="term" value="F:hydrolase activity"/>
    <property type="evidence" value="ECO:0007669"/>
    <property type="project" value="InterPro"/>
</dbReference>
<keyword evidence="1" id="KW-0808">Transferase</keyword>
<dbReference type="Gene3D" id="3.40.50.880">
    <property type="match status" value="1"/>
</dbReference>
<dbReference type="Pfam" id="PF07722">
    <property type="entry name" value="Peptidase_C26"/>
    <property type="match status" value="1"/>
</dbReference>
<evidence type="ECO:0000313" key="1">
    <source>
        <dbReference type="EMBL" id="AEP09343.1"/>
    </source>
</evidence>
<name>G2KLW4_MICAA</name>
<evidence type="ECO:0000313" key="2">
    <source>
        <dbReference type="Proteomes" id="UP000009286"/>
    </source>
</evidence>
<dbReference type="InterPro" id="IPR029062">
    <property type="entry name" value="Class_I_gatase-like"/>
</dbReference>
<dbReference type="Proteomes" id="UP000009286">
    <property type="component" value="Chromosome"/>
</dbReference>
<dbReference type="InterPro" id="IPR011697">
    <property type="entry name" value="Peptidase_C26"/>
</dbReference>
<organism evidence="1 2">
    <name type="scientific">Micavibrio aeruginosavorus (strain ARL-13)</name>
    <dbReference type="NCBI Taxonomy" id="856793"/>
    <lineage>
        <taxon>Bacteria</taxon>
        <taxon>Pseudomonadati</taxon>
        <taxon>Bdellovibrionota</taxon>
        <taxon>Bdellovibrionia</taxon>
        <taxon>Bdellovibrionales</taxon>
        <taxon>Pseudobdellovibrionaceae</taxon>
        <taxon>Micavibrio</taxon>
    </lineage>
</organism>
<dbReference type="STRING" id="856793.MICA_1013"/>
<dbReference type="EMBL" id="CP002382">
    <property type="protein sequence ID" value="AEP09343.1"/>
    <property type="molecule type" value="Genomic_DNA"/>
</dbReference>
<gene>
    <name evidence="1" type="ordered locus">MICA_1013</name>
</gene>
<sequence length="100" mass="11452">MQMLNTYGGGTLKPVTGHVGARHHLDGDFKGRIVNSFHTYSIDNLSDSYLVLARSEDGEIEAIRHRTLPWDGWMWHPEREVDFLSAMDMKQFSFLVNDGK</sequence>
<accession>G2KLW4</accession>
<protein>
    <submittedName>
        <fullName evidence="1">Putative glutamine amidotransferase class-I</fullName>
    </submittedName>
</protein>
<dbReference type="eggNOG" id="COG2071">
    <property type="taxonomic scope" value="Bacteria"/>
</dbReference>
<dbReference type="AlphaFoldDB" id="G2KLW4"/>
<dbReference type="KEGG" id="mai:MICA_1013"/>
<keyword evidence="1" id="KW-0315">Glutamine amidotransferase</keyword>
<dbReference type="SUPFAM" id="SSF52317">
    <property type="entry name" value="Class I glutamine amidotransferase-like"/>
    <property type="match status" value="1"/>
</dbReference>
<proteinExistence type="predicted"/>
<dbReference type="PROSITE" id="PS51273">
    <property type="entry name" value="GATASE_TYPE_1"/>
    <property type="match status" value="1"/>
</dbReference>
<dbReference type="HOGENOM" id="CLU_2302619_0_0_5"/>